<dbReference type="InterPro" id="IPR038731">
    <property type="entry name" value="RgtA/B/C-like"/>
</dbReference>
<proteinExistence type="predicted"/>
<accession>A9BA80</accession>
<reference evidence="10 11" key="1">
    <citation type="journal article" date="2007" name="PLoS Genet.">
        <title>Patterns and implications of gene gain and loss in the evolution of Prochlorococcus.</title>
        <authorList>
            <person name="Kettler G.C."/>
            <person name="Martiny A.C."/>
            <person name="Huang K."/>
            <person name="Zucker J."/>
            <person name="Coleman M.L."/>
            <person name="Rodrigue S."/>
            <person name="Chen F."/>
            <person name="Lapidus A."/>
            <person name="Ferriera S."/>
            <person name="Johnson J."/>
            <person name="Steglich C."/>
            <person name="Church G.M."/>
            <person name="Richardson P."/>
            <person name="Chisholm S.W."/>
        </authorList>
    </citation>
    <scope>NUCLEOTIDE SEQUENCE [LARGE SCALE GENOMIC DNA]</scope>
    <source>
        <strain evidence="11">MIT 9211</strain>
    </source>
</reference>
<keyword evidence="4 10" id="KW-0808">Transferase</keyword>
<comment type="subcellular location">
    <subcellularLocation>
        <location evidence="1">Cell membrane</location>
        <topology evidence="1">Multi-pass membrane protein</topology>
    </subcellularLocation>
</comment>
<dbReference type="AlphaFoldDB" id="A9BA80"/>
<dbReference type="KEGG" id="pmj:P9211_08111"/>
<protein>
    <submittedName>
        <fullName evidence="10">4-amino-4-deoxy-L-arabinose transferase and related glycosyltransferases of PMT family</fullName>
    </submittedName>
</protein>
<dbReference type="PANTHER" id="PTHR33908:SF11">
    <property type="entry name" value="MEMBRANE PROTEIN"/>
    <property type="match status" value="1"/>
</dbReference>
<dbReference type="GO" id="GO:0009103">
    <property type="term" value="P:lipopolysaccharide biosynthetic process"/>
    <property type="evidence" value="ECO:0007669"/>
    <property type="project" value="UniProtKB-ARBA"/>
</dbReference>
<keyword evidence="5 8" id="KW-0812">Transmembrane</keyword>
<evidence type="ECO:0000256" key="5">
    <source>
        <dbReference type="ARBA" id="ARBA00022692"/>
    </source>
</evidence>
<feature type="transmembrane region" description="Helical" evidence="8">
    <location>
        <begin position="129"/>
        <end position="147"/>
    </location>
</feature>
<evidence type="ECO:0000256" key="3">
    <source>
        <dbReference type="ARBA" id="ARBA00022676"/>
    </source>
</evidence>
<evidence type="ECO:0000256" key="8">
    <source>
        <dbReference type="SAM" id="Phobius"/>
    </source>
</evidence>
<dbReference type="InterPro" id="IPR050297">
    <property type="entry name" value="LipidA_mod_glycosyltrf_83"/>
</dbReference>
<sequence>MELFRPLYRINKKLLFWGLIAIIWIISTYYDRTWWNNSNLVPAWDQADYLNSALSHGRALGVLQGGAWEGFRGLISHSPKIPPLASFVNGTIIAFSGDAPKDAAWSLSIWHGLLLFSVAGIGAKLNGRFFSCISVIFVSIAPALVALRLNYVLEMPLCAATTLAIWQLGSWVKPDSDNNKNRVYIAAACCSIALLIKQSSLLILFPSVIWAIIKVVNTKEINNRQIFYFLFITFSSILPWFKHNWITVISGTNRAVISSAINEGDPSIFNLDGWTYYFSIIPKQIGIFFFIIGLSGLIFHFIKRIKELKIYNSNEQLGKVFTADSFFFKWLVFNSIFCWFLTTIVPNKDPRYITPILPLLIIILSFGWYEFGKFLFKKLSKITYFVTLIVIPSIIISSLPLMRKISLSSTNRHKDWQIENIINEVRLMSEDNESLTVIVVPSFAELNQHNISYYGRRNGTNIIARQLGKHSSDIEPCLKQCEWILLAEGDISTGNSVRPSAYALDHAVRSSNYFYKIKEFNRVKGGQYSLWKRKPQFVNYTNFADSFQVLAKGLEEGPIGVKRVFDIIAVQHMIDGHKKYQAIVRELSLKKLGENPEDTNAHWSLGLLAILENRPREADFHFSKLESLLQSNPWPSAYRSIVNLANWNPWQAYSISSNSLRAHDDPVLKAINDISYIFSGGLWRITSTYNSLKEAITQIDSSTS</sequence>
<feature type="transmembrane region" description="Helical" evidence="8">
    <location>
        <begin position="183"/>
        <end position="213"/>
    </location>
</feature>
<dbReference type="OrthoDB" id="437910at2"/>
<dbReference type="GO" id="GO:0005886">
    <property type="term" value="C:plasma membrane"/>
    <property type="evidence" value="ECO:0007669"/>
    <property type="project" value="UniProtKB-SubCell"/>
</dbReference>
<dbReference type="eggNOG" id="COG1807">
    <property type="taxonomic scope" value="Bacteria"/>
</dbReference>
<gene>
    <name evidence="10" type="ordered locus">P9211_08111</name>
</gene>
<feature type="transmembrane region" description="Helical" evidence="8">
    <location>
        <begin position="326"/>
        <end position="346"/>
    </location>
</feature>
<dbReference type="Pfam" id="PF13231">
    <property type="entry name" value="PMT_2"/>
    <property type="match status" value="1"/>
</dbReference>
<dbReference type="GO" id="GO:0016763">
    <property type="term" value="F:pentosyltransferase activity"/>
    <property type="evidence" value="ECO:0007669"/>
    <property type="project" value="TreeGrafter"/>
</dbReference>
<evidence type="ECO:0000256" key="6">
    <source>
        <dbReference type="ARBA" id="ARBA00022989"/>
    </source>
</evidence>
<keyword evidence="6 8" id="KW-1133">Transmembrane helix</keyword>
<dbReference type="PANTHER" id="PTHR33908">
    <property type="entry name" value="MANNOSYLTRANSFERASE YKCB-RELATED"/>
    <property type="match status" value="1"/>
</dbReference>
<evidence type="ECO:0000256" key="1">
    <source>
        <dbReference type="ARBA" id="ARBA00004651"/>
    </source>
</evidence>
<evidence type="ECO:0000256" key="4">
    <source>
        <dbReference type="ARBA" id="ARBA00022679"/>
    </source>
</evidence>
<evidence type="ECO:0000259" key="9">
    <source>
        <dbReference type="Pfam" id="PF13231"/>
    </source>
</evidence>
<dbReference type="STRING" id="93059.P9211_08111"/>
<feature type="domain" description="Glycosyltransferase RgtA/B/C/D-like" evidence="9">
    <location>
        <begin position="82"/>
        <end position="240"/>
    </location>
</feature>
<keyword evidence="7 8" id="KW-0472">Membrane</keyword>
<dbReference type="HOGENOM" id="CLU_399502_0_0_3"/>
<feature type="transmembrane region" description="Helical" evidence="8">
    <location>
        <begin position="285"/>
        <end position="305"/>
    </location>
</feature>
<evidence type="ECO:0000313" key="10">
    <source>
        <dbReference type="EMBL" id="ABX08742.1"/>
    </source>
</evidence>
<dbReference type="Proteomes" id="UP000000788">
    <property type="component" value="Chromosome"/>
</dbReference>
<organism evidence="10 11">
    <name type="scientific">Prochlorococcus marinus (strain MIT 9211)</name>
    <dbReference type="NCBI Taxonomy" id="93059"/>
    <lineage>
        <taxon>Bacteria</taxon>
        <taxon>Bacillati</taxon>
        <taxon>Cyanobacteriota</taxon>
        <taxon>Cyanophyceae</taxon>
        <taxon>Synechococcales</taxon>
        <taxon>Prochlorococcaceae</taxon>
        <taxon>Prochlorococcus</taxon>
    </lineage>
</organism>
<keyword evidence="3" id="KW-0328">Glycosyltransferase</keyword>
<feature type="transmembrane region" description="Helical" evidence="8">
    <location>
        <begin position="225"/>
        <end position="241"/>
    </location>
</feature>
<keyword evidence="2" id="KW-1003">Cell membrane</keyword>
<evidence type="ECO:0000256" key="7">
    <source>
        <dbReference type="ARBA" id="ARBA00023136"/>
    </source>
</evidence>
<dbReference type="EMBL" id="CP000878">
    <property type="protein sequence ID" value="ABX08742.1"/>
    <property type="molecule type" value="Genomic_DNA"/>
</dbReference>
<name>A9BA80_PROM4</name>
<evidence type="ECO:0000256" key="2">
    <source>
        <dbReference type="ARBA" id="ARBA00022475"/>
    </source>
</evidence>
<feature type="transmembrane region" description="Helical" evidence="8">
    <location>
        <begin position="352"/>
        <end position="371"/>
    </location>
</feature>
<feature type="transmembrane region" description="Helical" evidence="8">
    <location>
        <begin position="103"/>
        <end position="122"/>
    </location>
</feature>
<keyword evidence="11" id="KW-1185">Reference proteome</keyword>
<dbReference type="RefSeq" id="WP_012195364.1">
    <property type="nucleotide sequence ID" value="NC_009976.1"/>
</dbReference>
<feature type="transmembrane region" description="Helical" evidence="8">
    <location>
        <begin position="14"/>
        <end position="30"/>
    </location>
</feature>
<feature type="transmembrane region" description="Helical" evidence="8">
    <location>
        <begin position="383"/>
        <end position="402"/>
    </location>
</feature>
<evidence type="ECO:0000313" key="11">
    <source>
        <dbReference type="Proteomes" id="UP000000788"/>
    </source>
</evidence>